<reference evidence="4" key="1">
    <citation type="submission" date="2019-12" db="EMBL/GenBank/DDBJ databases">
        <title>Epidemiological and comparative genomic analysis of Bacillus anthracis isolated from northern Vietnam.</title>
        <authorList>
            <person name="Hoang T.T.H."/>
            <person name="Dang D.A."/>
            <person name="Pham M.H."/>
            <person name="Luong M.H."/>
            <person name="Tran N.D."/>
            <person name="Nguyen T.H."/>
            <person name="Nguyen T.T."/>
            <person name="Inoue S."/>
            <person name="Morikawa S."/>
            <person name="Okutani A."/>
        </authorList>
    </citation>
    <scope>NUCLEOTIDE SEQUENCE</scope>
    <source>
        <strain evidence="4">QuyetLC</strain>
    </source>
</reference>
<name>A0A640MJZ4_BACAN</name>
<sequence length="1257" mass="137745">MNQKRNRLFAIALCGSLLISSLNGIPAVAETINAPNITQEKPQEEPQTDAPPESSESGAPLRGLPVIPPITTTVAEAQPEEPPVAEVSENVQLDQPVPLMPDSQQGSKRENRAGTVAVPAKTYKLAFIDEAGNYIDPAKVTITGDVMKVEAQGTSGKVGEVVTSNVGNLKEMTVPTVMLADDDSTGNTGYSGVQNSQIRLPDYYDLPQISPTSYHTGTTFPIAQSKRVSVPNNEVTEIDESGIRFKLARTIPKQYEFTTTAWNSDVSKTKFAYGFSLATTSGVNAYYTTDDTVYYYVPNRRVNIYYSTMVPSALPAYPTGYNASLSKTVVDSDNFHYKAPKAFPASYSSGNRHFQFKGWYKGSARPADPKAVKLETSLTPEFDVTYDNADNLYVFYDEVDEMTTTIPEVTYKFGFVDEKGALVAPTNVDIQANLTTVEDKVVQKVGAITGANVGNLKQLTVPSQTLTYVPKIKVASSGVTDFRLTIPKRYKIPTVTPGSFYTGSTTAYPLATTLLRHISGQADERITTDGTRYSLYNLPTPHSYRMYRSSWQPDVTNTGFSATLNMATTEIYPAYFTTDNTMYYFLENRRVTEHYVDEAGAEVPMPTGFTQGNQTVIDSDTYHFKLAKELPFSYFLNNKAYRFKGWYKGKTKPELLETSRTPEYDTTFDDNDDLTVVYEEIKYGGNTVTFGFVGEDGQLLQPTGFQVTTDIVETIDGLSTVLSNVSAVDSTGNVKTLTIPQKEYVLTPQMNFYGTKNSLITIPRQYQEISFTKPANYQGLDYPVAGRVENMFSGNLYVEGAQPPYFSASKVKANQYKIIEFHWKEEPTQSFSSLYKATLIRSSVAPTGVEMYPNKPIYYYATNRRVTENFVDKSGAKITPPQGFTQGNQVTVTSDPFTYTASKALPSVYAAGAKTYKFVGWYKGTTKPTTLKTTATPNYLVDFDDNDDMTAVYEEETPTAALTLTSTNRVVNNDDSVDWVATLKNTSLAPLKTLTVKPATTWPAGIGTPTSLSVQLDGQAPKIYPVTATTWSEGISLTGLEIPAGQTANVTLVGTKISGTSDQRLTATLDVTGNFATVSAADAVRLTDTTQGTITPTEGFISVPTFDFGKMNIASKTQQSGLKKAADYYENGTRNPYLRIKKNQPNWQMTAQLSQPKATTDSLPTATRLLLGPANVSSFTNYNEATEQIKAVGKTSSLSLTANNVATSVVANQQFTGSDVYQLDFTFENIKLEVPANQGTKGQQYNAAVTWNLVTGP</sequence>
<feature type="domain" description="WxL" evidence="3">
    <location>
        <begin position="1102"/>
        <end position="1257"/>
    </location>
</feature>
<dbReference type="AlphaFoldDB" id="A0A640MJZ4"/>
<dbReference type="InterPro" id="IPR027994">
    <property type="entry name" value="WxL_dom"/>
</dbReference>
<organism evidence="4">
    <name type="scientific">Bacillus anthracis</name>
    <name type="common">anthrax bacterium</name>
    <dbReference type="NCBI Taxonomy" id="1392"/>
    <lineage>
        <taxon>Bacteria</taxon>
        <taxon>Bacillati</taxon>
        <taxon>Bacillota</taxon>
        <taxon>Bacilli</taxon>
        <taxon>Bacillales</taxon>
        <taxon>Bacillaceae</taxon>
        <taxon>Bacillus</taxon>
        <taxon>Bacillus cereus group</taxon>
    </lineage>
</organism>
<reference evidence="4" key="2">
    <citation type="submission" date="2019-12" db="EMBL/GenBank/DDBJ databases">
        <authorList>
            <person name="Hoang T.H.H."/>
            <person name="Okutani A."/>
        </authorList>
    </citation>
    <scope>NUCLEOTIDE SEQUENCE</scope>
    <source>
        <strain evidence="4">QuyetLC</strain>
    </source>
</reference>
<feature type="region of interest" description="Disordered" evidence="1">
    <location>
        <begin position="34"/>
        <end position="66"/>
    </location>
</feature>
<accession>A0A640MJZ4</accession>
<dbReference type="Pfam" id="PF13731">
    <property type="entry name" value="WxL"/>
    <property type="match status" value="1"/>
</dbReference>
<proteinExistence type="predicted"/>
<dbReference type="EMBL" id="BLEY01000065">
    <property type="protein sequence ID" value="GEU13739.1"/>
    <property type="molecule type" value="Genomic_DNA"/>
</dbReference>
<evidence type="ECO:0000259" key="3">
    <source>
        <dbReference type="Pfam" id="PF13731"/>
    </source>
</evidence>
<comment type="caution">
    <text evidence="4">The sequence shown here is derived from an EMBL/GenBank/DDBJ whole genome shotgun (WGS) entry which is preliminary data.</text>
</comment>
<keyword evidence="2" id="KW-0732">Signal</keyword>
<feature type="signal peptide" evidence="2">
    <location>
        <begin position="1"/>
        <end position="29"/>
    </location>
</feature>
<feature type="chain" id="PRO_5024804007" description="WxL domain-containing protein" evidence="2">
    <location>
        <begin position="30"/>
        <end position="1257"/>
    </location>
</feature>
<evidence type="ECO:0000256" key="1">
    <source>
        <dbReference type="SAM" id="MobiDB-lite"/>
    </source>
</evidence>
<evidence type="ECO:0000256" key="2">
    <source>
        <dbReference type="SAM" id="SignalP"/>
    </source>
</evidence>
<protein>
    <recommendedName>
        <fullName evidence="3">WxL domain-containing protein</fullName>
    </recommendedName>
</protein>
<evidence type="ECO:0000313" key="4">
    <source>
        <dbReference type="EMBL" id="GEU13739.1"/>
    </source>
</evidence>
<gene>
    <name evidence="4" type="ORF">QuyetLC_44750</name>
</gene>